<evidence type="ECO:0000256" key="8">
    <source>
        <dbReference type="ARBA" id="ARBA00022824"/>
    </source>
</evidence>
<keyword evidence="10" id="KW-0472">Membrane</keyword>
<comment type="subcellular location">
    <subcellularLocation>
        <location evidence="3">Endoplasmic reticulum membrane</location>
    </subcellularLocation>
    <subcellularLocation>
        <location evidence="2">Nucleus membrane</location>
    </subcellularLocation>
</comment>
<organism evidence="14 15">
    <name type="scientific">Diplocarpon rosae</name>
    <dbReference type="NCBI Taxonomy" id="946125"/>
    <lineage>
        <taxon>Eukaryota</taxon>
        <taxon>Fungi</taxon>
        <taxon>Dikarya</taxon>
        <taxon>Ascomycota</taxon>
        <taxon>Pezizomycotina</taxon>
        <taxon>Leotiomycetes</taxon>
        <taxon>Helotiales</taxon>
        <taxon>Drepanopezizaceae</taxon>
        <taxon>Diplocarpon</taxon>
    </lineage>
</organism>
<comment type="similarity">
    <text evidence="4">Belongs to the KAR5 family.</text>
</comment>
<evidence type="ECO:0000256" key="13">
    <source>
        <dbReference type="SAM" id="SignalP"/>
    </source>
</evidence>
<dbReference type="PANTHER" id="PTHR28012">
    <property type="entry name" value="NUCLEAR FUSION PROTEIN KAR5"/>
    <property type="match status" value="1"/>
</dbReference>
<evidence type="ECO:0000313" key="15">
    <source>
        <dbReference type="Proteomes" id="UP001285354"/>
    </source>
</evidence>
<feature type="signal peptide" evidence="13">
    <location>
        <begin position="1"/>
        <end position="18"/>
    </location>
</feature>
<evidence type="ECO:0000256" key="2">
    <source>
        <dbReference type="ARBA" id="ARBA00004126"/>
    </source>
</evidence>
<evidence type="ECO:0000256" key="12">
    <source>
        <dbReference type="ARBA" id="ARBA00023242"/>
    </source>
</evidence>
<evidence type="ECO:0000256" key="4">
    <source>
        <dbReference type="ARBA" id="ARBA00010473"/>
    </source>
</evidence>
<keyword evidence="5" id="KW-0415">Karyogamy</keyword>
<evidence type="ECO:0000256" key="3">
    <source>
        <dbReference type="ARBA" id="ARBA00004586"/>
    </source>
</evidence>
<name>A0AAD9T0N4_9HELO</name>
<protein>
    <recommendedName>
        <fullName evidence="16">Karyogamy protein 5</fullName>
    </recommendedName>
</protein>
<keyword evidence="12" id="KW-0539">Nucleus</keyword>
<sequence>MKLSIAYLLVVLPVNALAWSPFKHTAVLNVAVTGNFDIDDGSKFNPQELLDAYKPEIYTEALIRLKRLESKPICHRVAAQLLMNNCRGLDGINEQAYQLNSDHIQTHQIETFTASLTVCEMEHLGLELDIPNTCSAFSSAALYDYARKHKEKLEVSHQQKDDCIKALSHGKGLGIWLSYRDTAMMFCRAAGLGLEKDQHILLHKVLAQNMAEFSEGVHADLEIIRTKMKSSAQAADSYLKAFFSTANEWTITFQQAFQSASKNAEQKVNSRMNSIAENANAADHMVKQFVKTVIASTAEVSSNQEHALQASTTNIQSQMGDINKMMDITEESLAILGTIISDRLNPMIISLILMAVMNVTDILQGHAHKLDQASRAASDINNELRQAVEHVQFWGDASMLSGSNWLLRGSVPASMVLVGRYAFSTSLRSDTALGASGLVLSEVIIWARRSSVLASCRWGWNLVSSSSHMPSSVTHKAKEVKFVDTTPVQFSSPKISRIEDPRPEMI</sequence>
<dbReference type="Proteomes" id="UP001285354">
    <property type="component" value="Unassembled WGS sequence"/>
</dbReference>
<evidence type="ECO:0000256" key="6">
    <source>
        <dbReference type="ARBA" id="ARBA00022692"/>
    </source>
</evidence>
<evidence type="ECO:0000256" key="7">
    <source>
        <dbReference type="ARBA" id="ARBA00022729"/>
    </source>
</evidence>
<keyword evidence="7 13" id="KW-0732">Signal</keyword>
<keyword evidence="9" id="KW-1133">Transmembrane helix</keyword>
<comment type="function">
    <text evidence="1">Required for nuclear membrane fusion during karyogamy.</text>
</comment>
<dbReference type="GO" id="GO:0048288">
    <property type="term" value="P:nuclear membrane fusion involved in karyogamy"/>
    <property type="evidence" value="ECO:0007669"/>
    <property type="project" value="InterPro"/>
</dbReference>
<evidence type="ECO:0000256" key="10">
    <source>
        <dbReference type="ARBA" id="ARBA00023136"/>
    </source>
</evidence>
<proteinExistence type="inferred from homology"/>
<dbReference type="InterPro" id="IPR007292">
    <property type="entry name" value="Nuclear_fusion_Kar5"/>
</dbReference>
<dbReference type="PANTHER" id="PTHR28012:SF1">
    <property type="entry name" value="NUCLEAR FUSION PROTEIN KAR5"/>
    <property type="match status" value="1"/>
</dbReference>
<dbReference type="GO" id="GO:0005789">
    <property type="term" value="C:endoplasmic reticulum membrane"/>
    <property type="evidence" value="ECO:0007669"/>
    <property type="project" value="UniProtKB-SubCell"/>
</dbReference>
<keyword evidence="8" id="KW-0256">Endoplasmic reticulum</keyword>
<feature type="chain" id="PRO_5042011026" description="Karyogamy protein 5" evidence="13">
    <location>
        <begin position="19"/>
        <end position="506"/>
    </location>
</feature>
<evidence type="ECO:0000256" key="5">
    <source>
        <dbReference type="ARBA" id="ARBA00022459"/>
    </source>
</evidence>
<dbReference type="GO" id="GO:0000742">
    <property type="term" value="P:karyogamy involved in conjugation with cellular fusion"/>
    <property type="evidence" value="ECO:0007669"/>
    <property type="project" value="InterPro"/>
</dbReference>
<evidence type="ECO:0000256" key="1">
    <source>
        <dbReference type="ARBA" id="ARBA00003389"/>
    </source>
</evidence>
<keyword evidence="15" id="KW-1185">Reference proteome</keyword>
<dbReference type="GO" id="GO:0031965">
    <property type="term" value="C:nuclear membrane"/>
    <property type="evidence" value="ECO:0007669"/>
    <property type="project" value="UniProtKB-SubCell"/>
</dbReference>
<dbReference type="AlphaFoldDB" id="A0AAD9T0N4"/>
<keyword evidence="11" id="KW-0325">Glycoprotein</keyword>
<reference evidence="14" key="1">
    <citation type="submission" date="2023-06" db="EMBL/GenBank/DDBJ databases">
        <title>Draft genome of Marssonina rosae.</title>
        <authorList>
            <person name="Cheng Q."/>
        </authorList>
    </citation>
    <scope>NUCLEOTIDE SEQUENCE</scope>
    <source>
        <strain evidence="14">R4</strain>
    </source>
</reference>
<evidence type="ECO:0000256" key="9">
    <source>
        <dbReference type="ARBA" id="ARBA00022989"/>
    </source>
</evidence>
<gene>
    <name evidence="14" type="ORF">QTJ16_002584</name>
</gene>
<dbReference type="EMBL" id="JAUBYV010000003">
    <property type="protein sequence ID" value="KAK2627938.1"/>
    <property type="molecule type" value="Genomic_DNA"/>
</dbReference>
<evidence type="ECO:0000313" key="14">
    <source>
        <dbReference type="EMBL" id="KAK2627938.1"/>
    </source>
</evidence>
<evidence type="ECO:0008006" key="16">
    <source>
        <dbReference type="Google" id="ProtNLM"/>
    </source>
</evidence>
<accession>A0AAD9T0N4</accession>
<keyword evidence="6" id="KW-0812">Transmembrane</keyword>
<evidence type="ECO:0000256" key="11">
    <source>
        <dbReference type="ARBA" id="ARBA00023180"/>
    </source>
</evidence>
<comment type="caution">
    <text evidence="14">The sequence shown here is derived from an EMBL/GenBank/DDBJ whole genome shotgun (WGS) entry which is preliminary data.</text>
</comment>